<dbReference type="GO" id="GO:0006508">
    <property type="term" value="P:proteolysis"/>
    <property type="evidence" value="ECO:0007669"/>
    <property type="project" value="UniProtKB-KW"/>
</dbReference>
<dbReference type="PANTHER" id="PTHR43343">
    <property type="entry name" value="PEPTIDASE S12"/>
    <property type="match status" value="1"/>
</dbReference>
<dbReference type="GO" id="GO:0008233">
    <property type="term" value="F:peptidase activity"/>
    <property type="evidence" value="ECO:0007669"/>
    <property type="project" value="UniProtKB-KW"/>
</dbReference>
<evidence type="ECO:0000256" key="1">
    <source>
        <dbReference type="ARBA" id="ARBA00010541"/>
    </source>
</evidence>
<dbReference type="SUPFAM" id="SSF50156">
    <property type="entry name" value="PDZ domain-like"/>
    <property type="match status" value="1"/>
</dbReference>
<sequence length="286" mass="29225">MPADLATLSQQFADLIAAAAPRLVAVRGAEGGQVSGLIWRTGLVVAAHEALSGEDDFDVFLADGSQVRAELAGRDPTTDVALLRLTTPDFDDWTHAPTPAVGSLAIVAGRGAYSPLASFGLVSEIGPAWRSMRGGDIDARITLGLRLSSRAEGGAVLAPDGGLIGLAVTGPRRRALAIPASTVERAVRTLSEKGYVPRGYLGVSLHTVGRGEGAIAVGIEPEGPAAHAGFVVGDLVTTWNGETIRSVGDVANRLGTGTVGETAKLGVLRGGVASEIDVTIGERPRG</sequence>
<evidence type="ECO:0000256" key="3">
    <source>
        <dbReference type="ARBA" id="ARBA00022801"/>
    </source>
</evidence>
<reference evidence="6" key="1">
    <citation type="journal article" date="2019" name="Int. J. Syst. Evol. Microbiol.">
        <title>The Global Catalogue of Microorganisms (GCM) 10K type strain sequencing project: providing services to taxonomists for standard genome sequencing and annotation.</title>
        <authorList>
            <consortium name="The Broad Institute Genomics Platform"/>
            <consortium name="The Broad Institute Genome Sequencing Center for Infectious Disease"/>
            <person name="Wu L."/>
            <person name="Ma J."/>
        </authorList>
    </citation>
    <scope>NUCLEOTIDE SEQUENCE [LARGE SCALE GENOMIC DNA]</scope>
    <source>
        <strain evidence="6">NBRC 112416</strain>
    </source>
</reference>
<dbReference type="Gene3D" id="2.30.42.10">
    <property type="match status" value="1"/>
</dbReference>
<proteinExistence type="inferred from homology"/>
<evidence type="ECO:0000313" key="5">
    <source>
        <dbReference type="EMBL" id="GLQ53901.1"/>
    </source>
</evidence>
<protein>
    <submittedName>
        <fullName evidence="5">Serine protease</fullName>
    </submittedName>
</protein>
<evidence type="ECO:0000259" key="4">
    <source>
        <dbReference type="SMART" id="SM00228"/>
    </source>
</evidence>
<feature type="domain" description="PDZ" evidence="4">
    <location>
        <begin position="199"/>
        <end position="271"/>
    </location>
</feature>
<dbReference type="SUPFAM" id="SSF50494">
    <property type="entry name" value="Trypsin-like serine proteases"/>
    <property type="match status" value="1"/>
</dbReference>
<dbReference type="InterPro" id="IPR036034">
    <property type="entry name" value="PDZ_sf"/>
</dbReference>
<name>A0ABQ5W210_9HYPH</name>
<dbReference type="RefSeq" id="WP_284339354.1">
    <property type="nucleotide sequence ID" value="NZ_BSNS01000007.1"/>
</dbReference>
<keyword evidence="2 5" id="KW-0645">Protease</keyword>
<dbReference type="EMBL" id="BSNS01000007">
    <property type="protein sequence ID" value="GLQ53901.1"/>
    <property type="molecule type" value="Genomic_DNA"/>
</dbReference>
<evidence type="ECO:0000313" key="6">
    <source>
        <dbReference type="Proteomes" id="UP001156691"/>
    </source>
</evidence>
<evidence type="ECO:0000256" key="2">
    <source>
        <dbReference type="ARBA" id="ARBA00022670"/>
    </source>
</evidence>
<dbReference type="Pfam" id="PF13180">
    <property type="entry name" value="PDZ_2"/>
    <property type="match status" value="1"/>
</dbReference>
<dbReference type="InterPro" id="IPR001478">
    <property type="entry name" value="PDZ"/>
</dbReference>
<keyword evidence="3" id="KW-0378">Hydrolase</keyword>
<dbReference type="PRINTS" id="PR00834">
    <property type="entry name" value="PROTEASES2C"/>
</dbReference>
<comment type="caution">
    <text evidence="5">The sequence shown here is derived from an EMBL/GenBank/DDBJ whole genome shotgun (WGS) entry which is preliminary data.</text>
</comment>
<dbReference type="Gene3D" id="2.40.10.10">
    <property type="entry name" value="Trypsin-like serine proteases"/>
    <property type="match status" value="2"/>
</dbReference>
<dbReference type="Proteomes" id="UP001156691">
    <property type="component" value="Unassembled WGS sequence"/>
</dbReference>
<keyword evidence="6" id="KW-1185">Reference proteome</keyword>
<accession>A0ABQ5W210</accession>
<dbReference type="Pfam" id="PF13365">
    <property type="entry name" value="Trypsin_2"/>
    <property type="match status" value="1"/>
</dbReference>
<gene>
    <name evidence="5" type="ORF">GCM10010862_11600</name>
</gene>
<dbReference type="PANTHER" id="PTHR43343:SF3">
    <property type="entry name" value="PROTEASE DO-LIKE 8, CHLOROPLASTIC"/>
    <property type="match status" value="1"/>
</dbReference>
<dbReference type="SMART" id="SM00228">
    <property type="entry name" value="PDZ"/>
    <property type="match status" value="1"/>
</dbReference>
<organism evidence="5 6">
    <name type="scientific">Devosia nitrariae</name>
    <dbReference type="NCBI Taxonomy" id="2071872"/>
    <lineage>
        <taxon>Bacteria</taxon>
        <taxon>Pseudomonadati</taxon>
        <taxon>Pseudomonadota</taxon>
        <taxon>Alphaproteobacteria</taxon>
        <taxon>Hyphomicrobiales</taxon>
        <taxon>Devosiaceae</taxon>
        <taxon>Devosia</taxon>
    </lineage>
</organism>
<dbReference type="InterPro" id="IPR043504">
    <property type="entry name" value="Peptidase_S1_PA_chymotrypsin"/>
</dbReference>
<dbReference type="InterPro" id="IPR009003">
    <property type="entry name" value="Peptidase_S1_PA"/>
</dbReference>
<comment type="similarity">
    <text evidence="1">Belongs to the peptidase S1C family.</text>
</comment>
<dbReference type="InterPro" id="IPR051201">
    <property type="entry name" value="Chloro_Bact_Ser_Proteases"/>
</dbReference>
<dbReference type="InterPro" id="IPR001940">
    <property type="entry name" value="Peptidase_S1C"/>
</dbReference>